<feature type="compositionally biased region" description="Low complexity" evidence="5">
    <location>
        <begin position="228"/>
        <end position="237"/>
    </location>
</feature>
<feature type="transmembrane region" description="Helical" evidence="6">
    <location>
        <begin position="129"/>
        <end position="149"/>
    </location>
</feature>
<evidence type="ECO:0000256" key="1">
    <source>
        <dbReference type="ARBA" id="ARBA00004141"/>
    </source>
</evidence>
<keyword evidence="8" id="KW-1185">Reference proteome</keyword>
<keyword evidence="3 6" id="KW-1133">Transmembrane helix</keyword>
<dbReference type="Gene3D" id="1.20.120.350">
    <property type="entry name" value="Voltage-gated potassium channels. Chain C"/>
    <property type="match status" value="1"/>
</dbReference>
<evidence type="ECO:0008006" key="9">
    <source>
        <dbReference type="Google" id="ProtNLM"/>
    </source>
</evidence>
<dbReference type="RefSeq" id="WP_378054769.1">
    <property type="nucleotide sequence ID" value="NZ_JBHSIS010000002.1"/>
</dbReference>
<name>A0ABV9RWY1_9PSEU</name>
<comment type="caution">
    <text evidence="7">The sequence shown here is derived from an EMBL/GenBank/DDBJ whole genome shotgun (WGS) entry which is preliminary data.</text>
</comment>
<reference evidence="8" key="1">
    <citation type="journal article" date="2019" name="Int. J. Syst. Evol. Microbiol.">
        <title>The Global Catalogue of Microorganisms (GCM) 10K type strain sequencing project: providing services to taxonomists for standard genome sequencing and annotation.</title>
        <authorList>
            <consortium name="The Broad Institute Genomics Platform"/>
            <consortium name="The Broad Institute Genome Sequencing Center for Infectious Disease"/>
            <person name="Wu L."/>
            <person name="Ma J."/>
        </authorList>
    </citation>
    <scope>NUCLEOTIDE SEQUENCE [LARGE SCALE GENOMIC DNA]</scope>
    <source>
        <strain evidence="8">ZS-22-S1</strain>
    </source>
</reference>
<dbReference type="Proteomes" id="UP001595859">
    <property type="component" value="Unassembled WGS sequence"/>
</dbReference>
<evidence type="ECO:0000313" key="7">
    <source>
        <dbReference type="EMBL" id="MFC4852816.1"/>
    </source>
</evidence>
<evidence type="ECO:0000256" key="5">
    <source>
        <dbReference type="SAM" id="MobiDB-lite"/>
    </source>
</evidence>
<evidence type="ECO:0000313" key="8">
    <source>
        <dbReference type="Proteomes" id="UP001595859"/>
    </source>
</evidence>
<protein>
    <recommendedName>
        <fullName evidence="9">Voltage-gated potassium channel</fullName>
    </recommendedName>
</protein>
<evidence type="ECO:0000256" key="3">
    <source>
        <dbReference type="ARBA" id="ARBA00022989"/>
    </source>
</evidence>
<organism evidence="7 8">
    <name type="scientific">Actinophytocola glycyrrhizae</name>
    <dbReference type="NCBI Taxonomy" id="2044873"/>
    <lineage>
        <taxon>Bacteria</taxon>
        <taxon>Bacillati</taxon>
        <taxon>Actinomycetota</taxon>
        <taxon>Actinomycetes</taxon>
        <taxon>Pseudonocardiales</taxon>
        <taxon>Pseudonocardiaceae</taxon>
    </lineage>
</organism>
<feature type="transmembrane region" description="Helical" evidence="6">
    <location>
        <begin position="81"/>
        <end position="99"/>
    </location>
</feature>
<keyword evidence="4 6" id="KW-0472">Membrane</keyword>
<evidence type="ECO:0000256" key="6">
    <source>
        <dbReference type="SAM" id="Phobius"/>
    </source>
</evidence>
<comment type="subcellular location">
    <subcellularLocation>
        <location evidence="1">Membrane</location>
        <topology evidence="1">Multi-pass membrane protein</topology>
    </subcellularLocation>
</comment>
<evidence type="ECO:0000256" key="4">
    <source>
        <dbReference type="ARBA" id="ARBA00023136"/>
    </source>
</evidence>
<proteinExistence type="predicted"/>
<dbReference type="EMBL" id="JBHSIS010000002">
    <property type="protein sequence ID" value="MFC4852816.1"/>
    <property type="molecule type" value="Genomic_DNA"/>
</dbReference>
<feature type="transmembrane region" description="Helical" evidence="6">
    <location>
        <begin position="47"/>
        <end position="69"/>
    </location>
</feature>
<dbReference type="SUPFAM" id="SSF81324">
    <property type="entry name" value="Voltage-gated potassium channels"/>
    <property type="match status" value="1"/>
</dbReference>
<gene>
    <name evidence="7" type="ORF">ACFPCV_04810</name>
</gene>
<feature type="transmembrane region" description="Helical" evidence="6">
    <location>
        <begin position="185"/>
        <end position="207"/>
    </location>
</feature>
<accession>A0ABV9RWY1</accession>
<evidence type="ECO:0000256" key="2">
    <source>
        <dbReference type="ARBA" id="ARBA00022692"/>
    </source>
</evidence>
<dbReference type="InterPro" id="IPR027359">
    <property type="entry name" value="Volt_channel_dom_sf"/>
</dbReference>
<feature type="region of interest" description="Disordered" evidence="5">
    <location>
        <begin position="211"/>
        <end position="244"/>
    </location>
</feature>
<keyword evidence="2 6" id="KW-0812">Transmembrane</keyword>
<sequence length="244" mass="26522">MVRTDQERQEWPERLADRLDGPMSVLGILFLFVVLGQTLARNPVLSTALAVAGWALWLVFVAEFALRLYVAPDRTRFLRRFWWQALFLVVPFLRFLRLVRLLRFMRATGVVSSAVRGSRSAGRLLSSRLGWLLAVTAAVVLAGSQLVMITGHYTDYGAALHDVAYATITGEPMTGPGGLVRVLEIVFACYSVVVFAALAAAIGAFFLRAPSTSDTDAPPQSPGPGHPGEPAAATEPPTRSRARS</sequence>